<reference evidence="1" key="1">
    <citation type="journal article" date="2023" name="Plant J.">
        <title>Genome sequences and population genomics provide insights into the demographic history, inbreeding, and mutation load of two 'living fossil' tree species of Dipteronia.</title>
        <authorList>
            <person name="Feng Y."/>
            <person name="Comes H.P."/>
            <person name="Chen J."/>
            <person name="Zhu S."/>
            <person name="Lu R."/>
            <person name="Zhang X."/>
            <person name="Li P."/>
            <person name="Qiu J."/>
            <person name="Olsen K.M."/>
            <person name="Qiu Y."/>
        </authorList>
    </citation>
    <scope>NUCLEOTIDE SEQUENCE</scope>
    <source>
        <strain evidence="1">NBL</strain>
    </source>
</reference>
<sequence length="121" mass="13837">MIDKMVATSNLKEFSFKELKMATGNFSPDAWLADGDLCKVYKGWMDEKALAPSKSGDGMVVAIKDFNTKKEQHFELWQVFHLNSIYCPILEIFNHLKDHMKITKKNASLLFYPVISHLGPI</sequence>
<evidence type="ECO:0000313" key="2">
    <source>
        <dbReference type="Proteomes" id="UP001281410"/>
    </source>
</evidence>
<dbReference type="InterPro" id="IPR050823">
    <property type="entry name" value="Plant_Ser_Thr_Prot_Kinase"/>
</dbReference>
<dbReference type="SUPFAM" id="SSF56112">
    <property type="entry name" value="Protein kinase-like (PK-like)"/>
    <property type="match status" value="1"/>
</dbReference>
<dbReference type="Proteomes" id="UP001281410">
    <property type="component" value="Unassembled WGS sequence"/>
</dbReference>
<organism evidence="1 2">
    <name type="scientific">Dipteronia sinensis</name>
    <dbReference type="NCBI Taxonomy" id="43782"/>
    <lineage>
        <taxon>Eukaryota</taxon>
        <taxon>Viridiplantae</taxon>
        <taxon>Streptophyta</taxon>
        <taxon>Embryophyta</taxon>
        <taxon>Tracheophyta</taxon>
        <taxon>Spermatophyta</taxon>
        <taxon>Magnoliopsida</taxon>
        <taxon>eudicotyledons</taxon>
        <taxon>Gunneridae</taxon>
        <taxon>Pentapetalae</taxon>
        <taxon>rosids</taxon>
        <taxon>malvids</taxon>
        <taxon>Sapindales</taxon>
        <taxon>Sapindaceae</taxon>
        <taxon>Hippocastanoideae</taxon>
        <taxon>Acereae</taxon>
        <taxon>Dipteronia</taxon>
    </lineage>
</organism>
<protein>
    <submittedName>
        <fullName evidence="1">Uncharacterized protein</fullName>
    </submittedName>
</protein>
<proteinExistence type="predicted"/>
<accession>A0AAE0EFE9</accession>
<dbReference type="InterPro" id="IPR011009">
    <property type="entry name" value="Kinase-like_dom_sf"/>
</dbReference>
<name>A0AAE0EFE9_9ROSI</name>
<dbReference type="PANTHER" id="PTHR45621">
    <property type="entry name" value="OS01G0588500 PROTEIN-RELATED"/>
    <property type="match status" value="1"/>
</dbReference>
<dbReference type="Gene3D" id="3.30.200.20">
    <property type="entry name" value="Phosphorylase Kinase, domain 1"/>
    <property type="match status" value="1"/>
</dbReference>
<keyword evidence="2" id="KW-1185">Reference proteome</keyword>
<comment type="caution">
    <text evidence="1">The sequence shown here is derived from an EMBL/GenBank/DDBJ whole genome shotgun (WGS) entry which is preliminary data.</text>
</comment>
<dbReference type="AlphaFoldDB" id="A0AAE0EFE9"/>
<gene>
    <name evidence="1" type="ORF">Dsin_011510</name>
</gene>
<dbReference type="EMBL" id="JANJYJ010000003">
    <property type="protein sequence ID" value="KAK3224485.1"/>
    <property type="molecule type" value="Genomic_DNA"/>
</dbReference>
<evidence type="ECO:0000313" key="1">
    <source>
        <dbReference type="EMBL" id="KAK3224485.1"/>
    </source>
</evidence>